<protein>
    <submittedName>
        <fullName evidence="2">Uncharacterized protein</fullName>
    </submittedName>
</protein>
<keyword evidence="3" id="KW-1185">Reference proteome</keyword>
<evidence type="ECO:0000256" key="1">
    <source>
        <dbReference type="SAM" id="MobiDB-lite"/>
    </source>
</evidence>
<gene>
    <name evidence="2" type="ORF">IZ6_07400</name>
</gene>
<sequence>MSIRGIIDRLARAVGAVPPVDRTQRTLTDGSPITPDHRELQPSGQQKAYVVLSSEERSRGFVRPVRRSYVHTGVDPVMDGPVIIRLGKNGCGAATKMSNEIAETYARDPFFYSGTFCVGCGKHFPIGDDGEFMWEDGTKVGT</sequence>
<proteinExistence type="predicted"/>
<dbReference type="Proteomes" id="UP000515317">
    <property type="component" value="Chromosome"/>
</dbReference>
<feature type="region of interest" description="Disordered" evidence="1">
    <location>
        <begin position="21"/>
        <end position="40"/>
    </location>
</feature>
<accession>A0A6S6QQG5</accession>
<evidence type="ECO:0000313" key="2">
    <source>
        <dbReference type="EMBL" id="BCJ90005.1"/>
    </source>
</evidence>
<dbReference type="AlphaFoldDB" id="A0A6S6QQG5"/>
<reference evidence="2 3" key="1">
    <citation type="submission" date="2020-08" db="EMBL/GenBank/DDBJ databases">
        <title>Genome sequence of Rhizobiales bacterium strain IZ6.</title>
        <authorList>
            <person name="Nakai R."/>
            <person name="Naganuma T."/>
        </authorList>
    </citation>
    <scope>NUCLEOTIDE SEQUENCE [LARGE SCALE GENOMIC DNA]</scope>
    <source>
        <strain evidence="2 3">IZ6</strain>
    </source>
</reference>
<dbReference type="EMBL" id="AP023361">
    <property type="protein sequence ID" value="BCJ90005.1"/>
    <property type="molecule type" value="Genomic_DNA"/>
</dbReference>
<organism evidence="2 3">
    <name type="scientific">Terrihabitans soli</name>
    <dbReference type="NCBI Taxonomy" id="708113"/>
    <lineage>
        <taxon>Bacteria</taxon>
        <taxon>Pseudomonadati</taxon>
        <taxon>Pseudomonadota</taxon>
        <taxon>Alphaproteobacteria</taxon>
        <taxon>Hyphomicrobiales</taxon>
        <taxon>Terrihabitans</taxon>
    </lineage>
</organism>
<evidence type="ECO:0000313" key="3">
    <source>
        <dbReference type="Proteomes" id="UP000515317"/>
    </source>
</evidence>
<dbReference type="KEGG" id="tso:IZ6_07400"/>
<name>A0A6S6QQG5_9HYPH</name>